<dbReference type="Proteomes" id="UP000245916">
    <property type="component" value="Unassembled WGS sequence"/>
</dbReference>
<comment type="caution">
    <text evidence="1">The sequence shown here is derived from an EMBL/GenBank/DDBJ whole genome shotgun (WGS) entry which is preliminary data.</text>
</comment>
<reference evidence="1 2" key="1">
    <citation type="submission" date="2018-05" db="EMBL/GenBank/DDBJ databases">
        <title>Genome of Sphingosinicella humi QZX222.</title>
        <authorList>
            <person name="Qiao Z."/>
            <person name="Wang G."/>
        </authorList>
    </citation>
    <scope>NUCLEOTIDE SEQUENCE [LARGE SCALE GENOMIC DNA]</scope>
    <source>
        <strain evidence="1 2">QZX222</strain>
    </source>
</reference>
<evidence type="ECO:0000313" key="1">
    <source>
        <dbReference type="EMBL" id="PWG01595.1"/>
    </source>
</evidence>
<dbReference type="EMBL" id="QFFF01000001">
    <property type="protein sequence ID" value="PWG01595.1"/>
    <property type="molecule type" value="Genomic_DNA"/>
</dbReference>
<dbReference type="AlphaFoldDB" id="A0A2U2IZT4"/>
<name>A0A2U2IZT4_9SPHN</name>
<gene>
    <name evidence="1" type="ORF">DF286_00935</name>
</gene>
<protein>
    <submittedName>
        <fullName evidence="1">Uncharacterized protein</fullName>
    </submittedName>
</protein>
<proteinExistence type="predicted"/>
<organism evidence="1 2">
    <name type="scientific">Allosphingosinicella humi</name>
    <dbReference type="NCBI Taxonomy" id="2068657"/>
    <lineage>
        <taxon>Bacteria</taxon>
        <taxon>Pseudomonadati</taxon>
        <taxon>Pseudomonadota</taxon>
        <taxon>Alphaproteobacteria</taxon>
        <taxon>Sphingomonadales</taxon>
        <taxon>Sphingomonadaceae</taxon>
        <taxon>Allosphingosinicella</taxon>
    </lineage>
</organism>
<evidence type="ECO:0000313" key="2">
    <source>
        <dbReference type="Proteomes" id="UP000245916"/>
    </source>
</evidence>
<accession>A0A2U2IZT4</accession>
<keyword evidence="2" id="KW-1185">Reference proteome</keyword>
<sequence>MPITAISISIWALWSKGYSLFDYPALIAAGELSLGRQGAAWGALIACFIRYYPGAWIALWHGPFLVWEDADNLHLSGIATLPRGEVMASRVIWNFFRKTLEVDVRDGRVIRVPLYFVRESPVEMRKRMENLALTV</sequence>